<dbReference type="Pfam" id="PF01443">
    <property type="entry name" value="Viral_helicase1"/>
    <property type="match status" value="1"/>
</dbReference>
<organism evidence="44 45">
    <name type="scientific">Pebjah virus</name>
    <dbReference type="NCBI Taxonomy" id="1658615"/>
    <lineage>
        <taxon>Viruses</taxon>
        <taxon>Riboviria</taxon>
        <taxon>Orthornavirae</taxon>
        <taxon>Pisuviricota</taxon>
        <taxon>Pisoniviricetes</taxon>
        <taxon>Nidovirales</taxon>
        <taxon>Arnidovirineae</taxon>
        <taxon>Arteriviridae</taxon>
        <taxon>Simarterivirinae</taxon>
        <taxon>Iotaarterivirus</taxon>
        <taxon>Peiartevirus</taxon>
        <taxon>Iotaarterivirus pejah</taxon>
    </lineage>
</organism>
<keyword evidence="18" id="KW-0862">Zinc</keyword>
<reference evidence="44 45" key="1">
    <citation type="journal article" date="2015" name="J. Virol.">
        <title>Historical Outbreaks of Simian Hemorrhagic Fever in Captive Macaques Were Caused by Distinct Arteriviruses.</title>
        <authorList>
            <person name="Lauck M."/>
            <person name="Alkhovsky S.V."/>
            <person name="Bao Y."/>
            <person name="Bailey A.L."/>
            <person name="Shevtsova Z.V."/>
            <person name="Shchetinin A.M."/>
            <person name="Vishnevskaya T.V."/>
            <person name="Lackemeyer M.G."/>
            <person name="Postnikova E."/>
            <person name="Mazur S."/>
            <person name="Wada J."/>
            <person name="Radoshitzky S.R."/>
            <person name="Friedrich T.C."/>
            <person name="Lapin B.A."/>
            <person name="Deriabin P.G."/>
            <person name="Jahrling P.B."/>
            <person name="Goldberg T.L."/>
            <person name="O'Connor D.H."/>
            <person name="Kuhn J.H."/>
        </authorList>
    </citation>
    <scope>NUCLEOTIDE SEQUENCE [LARGE SCALE GENOMIC DNA]</scope>
    <source>
        <strain evidence="44">F628</strain>
    </source>
</reference>
<dbReference type="InterPro" id="IPR027417">
    <property type="entry name" value="P-loop_NTPase"/>
</dbReference>
<feature type="transmembrane region" description="Helical" evidence="33">
    <location>
        <begin position="1194"/>
        <end position="1213"/>
    </location>
</feature>
<dbReference type="InterPro" id="IPR044314">
    <property type="entry name" value="NSP11_NendoU_Av"/>
</dbReference>
<dbReference type="CDD" id="cd23189">
    <property type="entry name" value="Arteriviridae_RdRp"/>
    <property type="match status" value="1"/>
</dbReference>
<dbReference type="GO" id="GO:0004540">
    <property type="term" value="F:RNA nuclease activity"/>
    <property type="evidence" value="ECO:0007669"/>
    <property type="project" value="UniProtKB-ARBA"/>
</dbReference>
<evidence type="ECO:0000259" key="41">
    <source>
        <dbReference type="PROSITE" id="PS51947"/>
    </source>
</evidence>
<evidence type="ECO:0000256" key="17">
    <source>
        <dbReference type="ARBA" id="ARBA00022825"/>
    </source>
</evidence>
<evidence type="ECO:0000256" key="16">
    <source>
        <dbReference type="ARBA" id="ARBA00022807"/>
    </source>
</evidence>
<dbReference type="Gene3D" id="3.90.70.160">
    <property type="match status" value="1"/>
</dbReference>
<dbReference type="Gene3D" id="3.30.1330.220">
    <property type="entry name" value="Arterivirus nonstructural protein 7 alpha"/>
    <property type="match status" value="1"/>
</dbReference>
<evidence type="ECO:0000256" key="30">
    <source>
        <dbReference type="PROSITE-ProRule" id="PRU00985"/>
    </source>
</evidence>
<dbReference type="PROSITE" id="PS51958">
    <property type="entry name" value="NENDOU"/>
    <property type="match status" value="1"/>
</dbReference>
<feature type="domain" description="AV-Nsp11N/CoV-Nsp15M" evidence="43">
    <location>
        <begin position="3155"/>
        <end position="3251"/>
    </location>
</feature>
<dbReference type="InterPro" id="IPR023338">
    <property type="entry name" value="Arterivirus_NSP4_peptidase"/>
</dbReference>
<evidence type="ECO:0000256" key="8">
    <source>
        <dbReference type="ARBA" id="ARBA00022692"/>
    </source>
</evidence>
<keyword evidence="21" id="KW-0693">Viral RNA replication</keyword>
<evidence type="ECO:0000259" key="35">
    <source>
        <dbReference type="PROSITE" id="PS51493"/>
    </source>
</evidence>
<dbReference type="GO" id="GO:0039694">
    <property type="term" value="P:viral RNA genome replication"/>
    <property type="evidence" value="ECO:0007669"/>
    <property type="project" value="InterPro"/>
</dbReference>
<evidence type="ECO:0000256" key="22">
    <source>
        <dbReference type="ARBA" id="ARBA00022989"/>
    </source>
</evidence>
<dbReference type="Gene3D" id="3.90.70.70">
    <property type="entry name" value="Arterivirus papain-like cysteine protease beta domain"/>
    <property type="match status" value="2"/>
</dbReference>
<keyword evidence="7" id="KW-0808">Transferase</keyword>
<evidence type="ECO:0000259" key="42">
    <source>
        <dbReference type="PROSITE" id="PS51958"/>
    </source>
</evidence>
<dbReference type="GO" id="GO:0003724">
    <property type="term" value="F:RNA helicase activity"/>
    <property type="evidence" value="ECO:0007669"/>
    <property type="project" value="UniProtKB-EC"/>
</dbReference>
<feature type="domain" description="RdRp catalytic" evidence="34">
    <location>
        <begin position="2449"/>
        <end position="2583"/>
    </location>
</feature>
<comment type="catalytic activity">
    <reaction evidence="28">
        <text>ATP + H2O = ADP + phosphate + H(+)</text>
        <dbReference type="Rhea" id="RHEA:13065"/>
        <dbReference type="ChEBI" id="CHEBI:15377"/>
        <dbReference type="ChEBI" id="CHEBI:15378"/>
        <dbReference type="ChEBI" id="CHEBI:30616"/>
        <dbReference type="ChEBI" id="CHEBI:43474"/>
        <dbReference type="ChEBI" id="CHEBI:456216"/>
        <dbReference type="EC" id="3.6.4.13"/>
    </reaction>
</comment>
<evidence type="ECO:0000256" key="25">
    <source>
        <dbReference type="ARBA" id="ARBA00023239"/>
    </source>
</evidence>
<evidence type="ECO:0000256" key="18">
    <source>
        <dbReference type="ARBA" id="ARBA00022833"/>
    </source>
</evidence>
<dbReference type="PROSITE" id="PS51540">
    <property type="entry name" value="AV_PCP_BETA"/>
    <property type="match status" value="2"/>
</dbReference>
<dbReference type="GO" id="GO:0008270">
    <property type="term" value="F:zinc ion binding"/>
    <property type="evidence" value="ECO:0007669"/>
    <property type="project" value="UniProtKB-KW"/>
</dbReference>
<dbReference type="CDD" id="cd18786">
    <property type="entry name" value="SF1_C"/>
    <property type="match status" value="1"/>
</dbReference>
<keyword evidence="31" id="KW-0540">Nuclease</keyword>
<dbReference type="InterPro" id="IPR027351">
    <property type="entry name" value="(+)RNA_virus_helicase_core_dom"/>
</dbReference>
<dbReference type="PROSITE" id="PS51961">
    <property type="entry name" value="AV_NSP11N_COV_NSP15M"/>
    <property type="match status" value="1"/>
</dbReference>
<dbReference type="InterPro" id="IPR025773">
    <property type="entry name" value="AV_PCPbeta"/>
</dbReference>
<feature type="domain" description="Peptidase C31" evidence="37">
    <location>
        <begin position="56"/>
        <end position="164"/>
    </location>
</feature>
<evidence type="ECO:0000256" key="29">
    <source>
        <dbReference type="ARBA" id="ARBA00047995"/>
    </source>
</evidence>
<feature type="domain" description="(+)RNA virus helicase C-terminal" evidence="40">
    <location>
        <begin position="2820"/>
        <end position="3110"/>
    </location>
</feature>
<evidence type="ECO:0000256" key="13">
    <source>
        <dbReference type="ARBA" id="ARBA00022771"/>
    </source>
</evidence>
<feature type="domain" description="Peptidase C32" evidence="38">
    <location>
        <begin position="240"/>
        <end position="351"/>
    </location>
</feature>
<feature type="active site" evidence="31">
    <location>
        <position position="3284"/>
    </location>
</feature>
<dbReference type="GO" id="GO:0006351">
    <property type="term" value="P:DNA-templated transcription"/>
    <property type="evidence" value="ECO:0007669"/>
    <property type="project" value="InterPro"/>
</dbReference>
<dbReference type="CDD" id="cd21166">
    <property type="entry name" value="NTD_av_Nsp11-like"/>
    <property type="match status" value="1"/>
</dbReference>
<evidence type="ECO:0000259" key="34">
    <source>
        <dbReference type="PROSITE" id="PS50507"/>
    </source>
</evidence>
<feature type="transmembrane region" description="Helical" evidence="33">
    <location>
        <begin position="1663"/>
        <end position="1684"/>
    </location>
</feature>
<keyword evidence="10" id="KW-0479">Metal-binding</keyword>
<dbReference type="GO" id="GO:0033644">
    <property type="term" value="C:host cell membrane"/>
    <property type="evidence" value="ECO:0007669"/>
    <property type="project" value="UniProtKB-SubCell"/>
</dbReference>
<evidence type="ECO:0000256" key="3">
    <source>
        <dbReference type="ARBA" id="ARBA00010965"/>
    </source>
</evidence>
<dbReference type="InterPro" id="IPR046440">
    <property type="entry name" value="AV_NSP11N_COV_NSP15M"/>
</dbReference>
<keyword evidence="19" id="KW-0067">ATP-binding</keyword>
<keyword evidence="9" id="KW-0548">Nucleotidyltransferase</keyword>
<dbReference type="InterPro" id="IPR044320">
    <property type="entry name" value="NSP11_Av_N"/>
</dbReference>
<evidence type="ECO:0000259" key="36">
    <source>
        <dbReference type="PROSITE" id="PS51538"/>
    </source>
</evidence>
<keyword evidence="24" id="KW-1035">Host cytoplasm</keyword>
<dbReference type="GO" id="GO:0004197">
    <property type="term" value="F:cysteine-type endopeptidase activity"/>
    <property type="evidence" value="ECO:0007669"/>
    <property type="project" value="InterPro"/>
</dbReference>
<comment type="catalytic activity">
    <reaction evidence="29">
        <text>ATP + H2O = ADP + phosphate + H(+)</text>
        <dbReference type="Rhea" id="RHEA:13065"/>
        <dbReference type="ChEBI" id="CHEBI:15377"/>
        <dbReference type="ChEBI" id="CHEBI:15378"/>
        <dbReference type="ChEBI" id="CHEBI:30616"/>
        <dbReference type="ChEBI" id="CHEBI:43474"/>
        <dbReference type="ChEBI" id="CHEBI:456216"/>
        <dbReference type="EC" id="3.6.4.12"/>
    </reaction>
</comment>
<evidence type="ECO:0000256" key="6">
    <source>
        <dbReference type="ARBA" id="ARBA00022670"/>
    </source>
</evidence>
<dbReference type="InterPro" id="IPR043609">
    <property type="entry name" value="NendoU_nidovirus"/>
</dbReference>
<dbReference type="GO" id="GO:0003968">
    <property type="term" value="F:RNA-directed RNA polymerase activity"/>
    <property type="evidence" value="ECO:0007669"/>
    <property type="project" value="UniProtKB-KW"/>
</dbReference>
<evidence type="ECO:0000256" key="26">
    <source>
        <dbReference type="ARBA" id="ARBA00024600"/>
    </source>
</evidence>
<dbReference type="PROSITE" id="PS50507">
    <property type="entry name" value="RDRP_SSRNA_POS"/>
    <property type="match status" value="1"/>
</dbReference>
<dbReference type="PROSITE" id="PS51947">
    <property type="entry name" value="NIRAN"/>
    <property type="match status" value="1"/>
</dbReference>
<feature type="domain" description="AV ZBD" evidence="39">
    <location>
        <begin position="2705"/>
        <end position="2770"/>
    </location>
</feature>
<feature type="active site" evidence="31">
    <location>
        <position position="3299"/>
    </location>
</feature>
<dbReference type="Proteomes" id="UP000128650">
    <property type="component" value="Genome"/>
</dbReference>
<feature type="transmembrane region" description="Helical" evidence="33">
    <location>
        <begin position="1293"/>
        <end position="1319"/>
    </location>
</feature>
<dbReference type="InterPro" id="IPR038154">
    <property type="entry name" value="AV_PCPbeta_sf"/>
</dbReference>
<dbReference type="Pfam" id="PF05412">
    <property type="entry name" value="Peptidase_C33"/>
    <property type="match status" value="1"/>
</dbReference>
<evidence type="ECO:0000256" key="21">
    <source>
        <dbReference type="ARBA" id="ARBA00022953"/>
    </source>
</evidence>
<feature type="active site" evidence="31">
    <location>
        <position position="3328"/>
    </location>
</feature>
<feature type="transmembrane region" description="Helical" evidence="33">
    <location>
        <begin position="1696"/>
        <end position="1718"/>
    </location>
</feature>
<dbReference type="InterPro" id="IPR044863">
    <property type="entry name" value="NIRAN"/>
</dbReference>
<keyword evidence="31" id="KW-0255">Endonuclease</keyword>
<dbReference type="PROSITE" id="PS51538">
    <property type="entry name" value="AV_CP"/>
    <property type="match status" value="1"/>
</dbReference>
<evidence type="ECO:0000259" key="38">
    <source>
        <dbReference type="PROSITE" id="PS51540"/>
    </source>
</evidence>
<protein>
    <recommendedName>
        <fullName evidence="4">Replicase polyprotein 1ab</fullName>
    </recommendedName>
    <alternativeName>
        <fullName evidence="27">ORF1ab polyprotein</fullName>
    </alternativeName>
</protein>
<dbReference type="GO" id="GO:0044220">
    <property type="term" value="C:host cell perinuclear region of cytoplasm"/>
    <property type="evidence" value="ECO:0007669"/>
    <property type="project" value="UniProtKB-SubCell"/>
</dbReference>
<evidence type="ECO:0000256" key="19">
    <source>
        <dbReference type="ARBA" id="ARBA00022840"/>
    </source>
</evidence>
<dbReference type="Pfam" id="PF00680">
    <property type="entry name" value="RdRP_1"/>
    <property type="match status" value="1"/>
</dbReference>
<evidence type="ECO:0000256" key="24">
    <source>
        <dbReference type="ARBA" id="ARBA00023200"/>
    </source>
</evidence>
<feature type="transmembrane region" description="Helical" evidence="33">
    <location>
        <begin position="975"/>
        <end position="995"/>
    </location>
</feature>
<dbReference type="GO" id="GO:0003723">
    <property type="term" value="F:RNA binding"/>
    <property type="evidence" value="ECO:0007669"/>
    <property type="project" value="InterPro"/>
</dbReference>
<dbReference type="GO" id="GO:0004519">
    <property type="term" value="F:endonuclease activity"/>
    <property type="evidence" value="ECO:0007669"/>
    <property type="project" value="UniProtKB-UniRule"/>
</dbReference>
<evidence type="ECO:0000256" key="7">
    <source>
        <dbReference type="ARBA" id="ARBA00022679"/>
    </source>
</evidence>
<dbReference type="SUPFAM" id="SSF56672">
    <property type="entry name" value="DNA/RNA polymerases"/>
    <property type="match status" value="1"/>
</dbReference>
<dbReference type="Pfam" id="PF22049">
    <property type="entry name" value="PRRSV-NSP11_N"/>
    <property type="match status" value="1"/>
</dbReference>
<feature type="transmembrane region" description="Helical" evidence="33">
    <location>
        <begin position="1268"/>
        <end position="1286"/>
    </location>
</feature>
<dbReference type="InterPro" id="IPR027355">
    <property type="entry name" value="NSP10_Av_ZBD"/>
</dbReference>
<keyword evidence="6" id="KW-0645">Protease</keyword>
<comment type="catalytic activity">
    <reaction evidence="26">
        <text>uridylyl-uridylyl-ribonucleotide-RNA = a 3'-end uridylyl-2',3'-cyclophospho-uridine-RNA + a 5'-end dephospho-ribonucleoside-RNA</text>
        <dbReference type="Rhea" id="RHEA:67732"/>
        <dbReference type="Rhea" id="RHEA-COMP:13936"/>
        <dbReference type="Rhea" id="RHEA-COMP:17334"/>
        <dbReference type="Rhea" id="RHEA-COMP:17335"/>
        <dbReference type="ChEBI" id="CHEBI:138284"/>
        <dbReference type="ChEBI" id="CHEBI:173079"/>
        <dbReference type="ChEBI" id="CHEBI:173080"/>
    </reaction>
</comment>
<feature type="domain" description="Peptidase C33" evidence="36">
    <location>
        <begin position="590"/>
        <end position="696"/>
    </location>
</feature>
<evidence type="ECO:0000259" key="37">
    <source>
        <dbReference type="PROSITE" id="PS51539"/>
    </source>
</evidence>
<comment type="subcellular location">
    <subcellularLocation>
        <location evidence="2">Host cytoplasm</location>
        <location evidence="2">Host perinuclear region</location>
    </subcellularLocation>
    <subcellularLocation>
        <location evidence="1">Host membrane</location>
        <topology evidence="1">Multi-pass membrane protein</topology>
    </subcellularLocation>
</comment>
<keyword evidence="23 33" id="KW-0472">Membrane</keyword>
<keyword evidence="15" id="KW-0347">Helicase</keyword>
<evidence type="ECO:0000256" key="14">
    <source>
        <dbReference type="ARBA" id="ARBA00022801"/>
    </source>
</evidence>
<evidence type="ECO:0000256" key="31">
    <source>
        <dbReference type="PROSITE-ProRule" id="PRU01303"/>
    </source>
</evidence>
<evidence type="ECO:0000256" key="12">
    <source>
        <dbReference type="ARBA" id="ARBA00022758"/>
    </source>
</evidence>
<evidence type="ECO:0000256" key="11">
    <source>
        <dbReference type="ARBA" id="ARBA00022741"/>
    </source>
</evidence>
<accession>A0A0G2UPU3</accession>
<dbReference type="InterPro" id="IPR009003">
    <property type="entry name" value="Peptidase_S1_PA"/>
</dbReference>
<feature type="domain" description="Peptidase C32" evidence="38">
    <location>
        <begin position="366"/>
        <end position="474"/>
    </location>
</feature>
<keyword evidence="11" id="KW-0547">Nucleotide-binding</keyword>
<evidence type="ECO:0000256" key="9">
    <source>
        <dbReference type="ARBA" id="ARBA00022695"/>
    </source>
</evidence>
<gene>
    <name evidence="44" type="primary">ORF1b</name>
</gene>
<feature type="transmembrane region" description="Helical" evidence="33">
    <location>
        <begin position="863"/>
        <end position="896"/>
    </location>
</feature>
<feature type="region of interest" description="Disordered" evidence="32">
    <location>
        <begin position="500"/>
        <end position="570"/>
    </location>
</feature>
<keyword evidence="25" id="KW-0456">Lyase</keyword>
<evidence type="ECO:0000259" key="39">
    <source>
        <dbReference type="PROSITE" id="PS51652"/>
    </source>
</evidence>
<dbReference type="InterPro" id="IPR008743">
    <property type="entry name" value="Arterivirus_Nsp2_C33"/>
</dbReference>
<dbReference type="GO" id="GO:0006508">
    <property type="term" value="P:proteolysis"/>
    <property type="evidence" value="ECO:0007669"/>
    <property type="project" value="UniProtKB-KW"/>
</dbReference>
<dbReference type="CDD" id="cd21405">
    <property type="entry name" value="ZBD_av_Nsp10-like"/>
    <property type="match status" value="1"/>
</dbReference>
<dbReference type="Pfam" id="PF05579">
    <property type="entry name" value="Peptidase_S32"/>
    <property type="match status" value="1"/>
</dbReference>
<proteinExistence type="inferred from homology"/>
<dbReference type="Pfam" id="PF16749">
    <property type="entry name" value="Arteri_nsp7a"/>
    <property type="match status" value="1"/>
</dbReference>
<comment type="similarity">
    <text evidence="3">Belongs to the arteriviridae polyprotein family.</text>
</comment>
<dbReference type="PROSITE" id="PS51652">
    <property type="entry name" value="AV_ZBD"/>
    <property type="match status" value="1"/>
</dbReference>
<dbReference type="InterPro" id="IPR037227">
    <property type="entry name" value="EndoU-like"/>
</dbReference>
<dbReference type="InterPro" id="IPR008741">
    <property type="entry name" value="AV_PCPalpha"/>
</dbReference>
<evidence type="ECO:0000256" key="27">
    <source>
        <dbReference type="ARBA" id="ARBA00029611"/>
    </source>
</evidence>
<feature type="domain" description="NendoU" evidence="42">
    <location>
        <begin position="3253"/>
        <end position="3375"/>
    </location>
</feature>
<dbReference type="PROSITE" id="PS51539">
    <property type="entry name" value="AV_PCP_ALPHA"/>
    <property type="match status" value="1"/>
</dbReference>
<evidence type="ECO:0000256" key="23">
    <source>
        <dbReference type="ARBA" id="ARBA00023136"/>
    </source>
</evidence>
<dbReference type="GO" id="GO:0005524">
    <property type="term" value="F:ATP binding"/>
    <property type="evidence" value="ECO:0007669"/>
    <property type="project" value="UniProtKB-KW"/>
</dbReference>
<dbReference type="CDD" id="cd21410">
    <property type="entry name" value="1B_av_Nsp10-like"/>
    <property type="match status" value="1"/>
</dbReference>
<dbReference type="Pfam" id="PF05411">
    <property type="entry name" value="Peptidase_C32"/>
    <property type="match status" value="2"/>
</dbReference>
<dbReference type="InterPro" id="IPR007094">
    <property type="entry name" value="RNA-dir_pol_PSvirus"/>
</dbReference>
<dbReference type="InterPro" id="IPR043502">
    <property type="entry name" value="DNA/RNA_pol_sf"/>
</dbReference>
<dbReference type="GO" id="GO:0003678">
    <property type="term" value="F:DNA helicase activity"/>
    <property type="evidence" value="ECO:0007669"/>
    <property type="project" value="UniProtKB-EC"/>
</dbReference>
<evidence type="ECO:0000259" key="40">
    <source>
        <dbReference type="PROSITE" id="PS51657"/>
    </source>
</evidence>
<feature type="transmembrane region" description="Helical" evidence="33">
    <location>
        <begin position="1325"/>
        <end position="1355"/>
    </location>
</feature>
<dbReference type="InterPro" id="IPR001205">
    <property type="entry name" value="RNA-dir_pol_C"/>
</dbReference>
<keyword evidence="5" id="KW-0696">RNA-directed RNA polymerase</keyword>
<evidence type="ECO:0000256" key="10">
    <source>
        <dbReference type="ARBA" id="ARBA00022723"/>
    </source>
</evidence>
<dbReference type="InterPro" id="IPR038451">
    <property type="entry name" value="Arteri_nsp7a_sf"/>
</dbReference>
<evidence type="ECO:0000256" key="15">
    <source>
        <dbReference type="ARBA" id="ARBA00022806"/>
    </source>
</evidence>
<dbReference type="Gene3D" id="2.40.10.10">
    <property type="entry name" value="Trypsin-like serine proteases"/>
    <property type="match status" value="2"/>
</dbReference>
<evidence type="ECO:0000256" key="20">
    <source>
        <dbReference type="ARBA" id="ARBA00022870"/>
    </source>
</evidence>
<dbReference type="InterPro" id="IPR044348">
    <property type="entry name" value="NSP10_1B_Av"/>
</dbReference>
<dbReference type="GO" id="GO:0004252">
    <property type="term" value="F:serine-type endopeptidase activity"/>
    <property type="evidence" value="ECO:0007669"/>
    <property type="project" value="InterPro"/>
</dbReference>
<name>A0A0G2UPU3_9NIDO</name>
<keyword evidence="16" id="KW-0788">Thiol protease</keyword>
<evidence type="ECO:0000256" key="2">
    <source>
        <dbReference type="ARBA" id="ARBA00004407"/>
    </source>
</evidence>
<evidence type="ECO:0000313" key="44">
    <source>
        <dbReference type="EMBL" id="AKI29926.1"/>
    </source>
</evidence>
<dbReference type="InterPro" id="IPR043504">
    <property type="entry name" value="Peptidase_S1_PA_chymotrypsin"/>
</dbReference>
<dbReference type="CDD" id="cd22528">
    <property type="entry name" value="av_Nsp3_ER-remodelling"/>
    <property type="match status" value="1"/>
</dbReference>
<evidence type="ECO:0000313" key="45">
    <source>
        <dbReference type="Proteomes" id="UP000128650"/>
    </source>
</evidence>
<evidence type="ECO:0000256" key="5">
    <source>
        <dbReference type="ARBA" id="ARBA00022484"/>
    </source>
</evidence>
<dbReference type="PROSITE" id="PS51493">
    <property type="entry name" value="AV_NSP4_PRO"/>
    <property type="match status" value="1"/>
</dbReference>
<keyword evidence="13 30" id="KW-0863">Zinc-finger</keyword>
<dbReference type="SUPFAM" id="SSF142877">
    <property type="entry name" value="EndoU-like"/>
    <property type="match status" value="1"/>
</dbReference>
<keyword evidence="14 31" id="KW-0378">Hydrolase</keyword>
<evidence type="ECO:0000259" key="43">
    <source>
        <dbReference type="PROSITE" id="PS51961"/>
    </source>
</evidence>
<dbReference type="GO" id="GO:0016829">
    <property type="term" value="F:lyase activity"/>
    <property type="evidence" value="ECO:0007669"/>
    <property type="project" value="UniProtKB-KW"/>
</dbReference>
<keyword evidence="20" id="KW-1043">Host membrane</keyword>
<evidence type="ECO:0000256" key="33">
    <source>
        <dbReference type="SAM" id="Phobius"/>
    </source>
</evidence>
<dbReference type="GO" id="GO:0019082">
    <property type="term" value="P:viral protein processing"/>
    <property type="evidence" value="ECO:0007669"/>
    <property type="project" value="InterPro"/>
</dbReference>
<dbReference type="InterPro" id="IPR031932">
    <property type="entry name" value="Arteri_nsp7a"/>
</dbReference>
<dbReference type="GO" id="GO:0075523">
    <property type="term" value="P:viral translational frameshifting"/>
    <property type="evidence" value="ECO:0007669"/>
    <property type="project" value="UniProtKB-KW"/>
</dbReference>
<dbReference type="CDD" id="cd21160">
    <property type="entry name" value="NendoU_av_Nsp11-like"/>
    <property type="match status" value="1"/>
</dbReference>
<sequence length="3552" mass="386952">MVCACPRTNPVVMISGRMVCWFCGNQRLPKPVDAADRLLYGPISQYVEGPTRRLYEIYQGRECMLELAGILYQLIGPCARNNSPSVMISCVGALNGCLRDLDRVPGSGLVRFVRTWGPVLGAHGYVSPLHVARDYFEGATYAIVTPTQYRGEERPLDSLPYDDVAGHVYQYSTNTITETEKHVMWTPGVTPGTEMCPLDKISFAASVLAAFPANLVARKSWIGARRGTLRVETNPEDCTLSFEHGKCWAQLFPDAKNELSIASCFGYQLPIGVQGKYIARRLQINGLKLVLADGGQWTAYTFHKGSWLGHIQPSHEPLPDEVHALATFNVVPYNEPSRLPLYKLPGRVYFGGSRYSCMASDPSWQDFLLPGFCWTQLFPMRYRVEEARLAIQRQQQSSEGVTGTYLMGRLLVRGIKAVESPTGTLYVYQSIAWPSVRHISIIPSNHSGVLVARLEITSLADPRDLFGFGPHWYGKRKRGGGSKSSDPAACDWGKAVEEQEKQLPQPQGEARPPSERIASSVAPAVPQRKAKKSKSSPPESANVTFGAPDDAKEKTTPAQPSNIREALVRPVVGTDNRIQISSKPGLPNQVFVPPPDGGCGLHAVQAIACHYRTGKWPEQSAKVCWDEKKWTDSDQLAELIGALHLPAGLDMGSGCSHCRYVISLESDHWVVFYYDNRPAAFSSCCAAGACASAVGTLAGMESPTWYDPSGVYDLLPCIESPEEYCNVVCGLVPRASLTKPRPVLRQRVLASLAVRPANEPAKVPCSYVREIHSKSDLNDCIPPKPNEAPCPASTDAIEKAQAAQEIARDTVAPDKPVGRAPFLLRATSYLQQHAAAASSRVFQYKPHLLAALSTSSGSARSPMVYVGFGLFSLGFLLVGLSPLASILLGCCGLLFCFTSRTGITMFASLVCVSILNLVLRSSSPLCENRDDDCVAYLHQLRDRYDDPPSVYLTPGPFTAFFAFIRWLRFVSLRPLLVHCILLLLDSLLLLLILLSHKVCRHCWRRCIRLAPEEIVLPTIPSSRTSRAVLLDIADAFAPPPVDVIRLATGYSGCFRGVLPAVGVGSGVISCDAIDTKKVRANTLCSMPSTPAEAVKAIHVLSARGQLAYQSNCKVEKVEKLPCRNPIFEYDVNSRNIVTVDAKTFELLRDLGCDTSHLIIGSGDFFEVMGVKRPDRLGVALMQARRISGGGILHFRPLLALAWVLFFIFLGLWFQSSHACGVGTSDPFCKGSFGVPIVQQQDICDSGFCGSPFGVSRSLVHYLTPDVSVAPYLVLAITVAYLLLSYVPGLLETVCLLINAVLPTSPLVTVIRVICFQVALPHLTQRGIVIFTVTCALIDIPSLVTICILAISAWVLGKYTGVGGLVTPYDIRNVVKTARDSVAVANAPPNTYLGAVRRAALTGGCVYYIADNTGIVLEGLLREKTPAPNAVRVFGKTTGTGALLRKGGKTVCISAQHVTGEGKAIIRHNGVEYEAQFATVGDFAEAEVQIPGSFPEYKLAPPTYSGRAYWLCNDGVEVGFVTPQGCVVFSGPGDSGSAIITPESQLIGIHTGSDSKGCGAYTTPDGSTITGAVSLSHMTACYEGPSVSVPERLPRNVTRDVDSVPQPLATILQSSINLEGSLGTIQLVVLCCVLWRYFTNPMFVPFVAAFFVLNEILPKCLTRGIYNCALWLLAVFTPLGSKVLFIRLTTAALNRNATALFCHLGFAGIALLADFIILGDYELALSKCSFYILPVNAPSMHSVVIILAVTVVVCLLDVFGYRRPAVVMSCSGSFDPVFLSRYIHEGVKNGVSATIATESLSTALATTLSADDLKFLDAIAPCKAIVSAINVNQALNDYVLSNNSKRLRAALSAVHAHAGATKALASLDKFLTGHSTKLSASDPVLLLGNPKGDVVPIFTADAEYIAKPIRTHRVAGTNVTLCEVVAQVESSPVTLNNKYLTVAGKLLPDHPDFKAHLKPENDAKISQMRDDMDKKLHSKKIDIITVGGRTYDKYWNTVTGDVWYEVVSPEGDSSVSTSSQLYDLDSAASAMGLKKDLSAREIARLQDIIGKLQALTKTEALNLLTASGCTSADRSGLVISLDSAQLISHHDSTRAYNGIDFKIVDQAEFDRTVRLSPDPQPAVARLKDGHIVIFRKHPPSLCDVLTKGMDAEYQVPIHGPGDTGIDGYLWDFAHPPSKEGVELSAQIIAACAARRGAAPACYPYRLEPVAGDPYREGNVLKNTRFGDVQTTTVADNGDPWLKICAMANDGCPVVSDGKVVATTLPLGSEVYLPTLPESVLEYLDSRPDCPTYFTQHGTEAAALKDLQKFNLSTQGFILPGVLAIVRKYLLKNIGYQPAIYTPATVPSNDSHAGINGLTMSTKMLQALPDINELCERACSEVWQAVTPVTLKKQYCGKMKTRTILGTNALISLALRAALSGVTKAFQLAGKGSPICLGKSKFHPMHTPVRGRCLETDLASCDRSTPAIVRHFATELLFELGCCPRMKKLYIANCCHDLLVTQTTACTKRGGLSSGDPVTSIANTIYSLVLYTQHMVLSCLENGRPEALRYLQHRLTLEELLAIQPVIVYSDDLVLIDEPENFPNFSAWVPHLELALGFKVDPKKTVVTTNPGFLGCHVYNERWLVPQKERVLAALAYHMNATTATEYYSNAVSILCDASALSFFEQAWFNDLVVGLAECAIKDGHTFPGPSYFYDFFQRVSGYTPEGDARVCGVCLSTAQTTSDCGLDLCALCAHRHVHGQCTVKSPFCGHKIGSKQCRGCSLDVVPLNTPFGKLLEQDDYHPAQPTVVDVLNGFTSAPPGRYQYQKKIYMLKRERDGCPLDLPDGEYLMKRLPNACSGIKVPTAQKNACLSTFIVGPPGAGKTTAICRLLDNDSVVYCPTHVSFINYSKALPAARFTVPRGQDPALYGTPSDHGPRLQLLSSGYIHASKHFLDEACYSNPFDMLKLLSLTPITAIGDPRQLSPVGFDGPAYVFDLMKRQQLTTIYRFGPNVCSAIQKFYESPLQSARQEDTAVIYQEKFSPRGLVITPYHRDRVGDAVTVDSAQGATKAVVTLYLPSRNSLTPARALVAITRATDRLYIYDPHNQLQKFVDLPSSQPTRTPHAFVRNGDVVVSLAPGVELSAMDLPGLCCTANPKSDEDRQILEKSQLKLDIRKESGSLCPLPRVAHNLGFYYSPDLPKLLHLPEELAPHWPVCTAKNREDWPNRLVVTINRLCPLSQPATCAGYYVGDSLFCGSPGVVSYWLTQFLDGKAVPIPDSLFSTGRIEQNLRCYLSDEERRFAEAHPHAFIGDTKGTTVGGCHHITSQYLPDQIPAGGVVKVGVSSPGKAFKSCCTLTDVYLPLLSPYTEPPTQSKVYQVRIDNKLERLMVWRDRTMYFQEGRDPLALADAVASVRVQAGLPIRVESSCSPTTANRPLAIDRNDEHVSLAIGVYGGCNADMEVSLSDPFEMPSDKLCVNAVSYLSETIIGSSLTTVYYYIQAESHDRDPKNLPDNVAYVLRSLPRYRRRATKFSFVLSPPACHCQWAIQLANGTYHCKCNSTALPQFLEHCRKQIL</sequence>
<feature type="domain" description="NiRAN" evidence="41">
    <location>
        <begin position="2040"/>
        <end position="2210"/>
    </location>
</feature>
<dbReference type="InterPro" id="IPR008760">
    <property type="entry name" value="EAV_peptidase_S32"/>
</dbReference>
<keyword evidence="17" id="KW-0720">Serine protease</keyword>
<feature type="domain" description="Peptidase S32" evidence="35">
    <location>
        <begin position="1418"/>
        <end position="1618"/>
    </location>
</feature>
<dbReference type="PROSITE" id="PS51657">
    <property type="entry name" value="PSRV_HELICASE"/>
    <property type="match status" value="1"/>
</dbReference>
<evidence type="ECO:0000256" key="28">
    <source>
        <dbReference type="ARBA" id="ARBA00047984"/>
    </source>
</evidence>
<dbReference type="EMBL" id="KR139838">
    <property type="protein sequence ID" value="AKI29926.1"/>
    <property type="molecule type" value="Genomic_RNA"/>
</dbReference>
<feature type="transmembrane region" description="Helical" evidence="33">
    <location>
        <begin position="1738"/>
        <end position="1758"/>
    </location>
</feature>
<evidence type="ECO:0000256" key="4">
    <source>
        <dbReference type="ARBA" id="ARBA00022087"/>
    </source>
</evidence>
<evidence type="ECO:0000256" key="1">
    <source>
        <dbReference type="ARBA" id="ARBA00004301"/>
    </source>
</evidence>
<dbReference type="SUPFAM" id="SSF52540">
    <property type="entry name" value="P-loop containing nucleoside triphosphate hydrolases"/>
    <property type="match status" value="1"/>
</dbReference>
<keyword evidence="8 33" id="KW-0812">Transmembrane</keyword>
<keyword evidence="22 33" id="KW-1133">Transmembrane helix</keyword>
<dbReference type="Gene3D" id="3.40.50.300">
    <property type="entry name" value="P-loop containing nucleotide triphosphate hydrolases"/>
    <property type="match status" value="1"/>
</dbReference>
<dbReference type="SUPFAM" id="SSF50494">
    <property type="entry name" value="Trypsin-like serine proteases"/>
    <property type="match status" value="1"/>
</dbReference>
<evidence type="ECO:0000256" key="32">
    <source>
        <dbReference type="SAM" id="MobiDB-lite"/>
    </source>
</evidence>
<keyword evidence="12" id="KW-0688">Ribosomal frameshifting</keyword>